<feature type="compositionally biased region" description="Basic and acidic residues" evidence="11">
    <location>
        <begin position="569"/>
        <end position="582"/>
    </location>
</feature>
<organism evidence="14 15">
    <name type="scientific">Coregonus suidteri</name>
    <dbReference type="NCBI Taxonomy" id="861788"/>
    <lineage>
        <taxon>Eukaryota</taxon>
        <taxon>Metazoa</taxon>
        <taxon>Chordata</taxon>
        <taxon>Craniata</taxon>
        <taxon>Vertebrata</taxon>
        <taxon>Euteleostomi</taxon>
        <taxon>Actinopterygii</taxon>
        <taxon>Neopterygii</taxon>
        <taxon>Teleostei</taxon>
        <taxon>Protacanthopterygii</taxon>
        <taxon>Salmoniformes</taxon>
        <taxon>Salmonidae</taxon>
        <taxon>Coregoninae</taxon>
        <taxon>Coregonus</taxon>
    </lineage>
</organism>
<evidence type="ECO:0000256" key="10">
    <source>
        <dbReference type="PIRSR" id="PIRSR604254-1"/>
    </source>
</evidence>
<evidence type="ECO:0000313" key="14">
    <source>
        <dbReference type="EMBL" id="KAK6307403.1"/>
    </source>
</evidence>
<sequence length="841" mass="92976">MELKYNMSKYLVLCCVSMLLGLTMAKGKEGTKERCKDTLTIPSDYYKIPTEESEGNGNIHTHSLSPWTWKPTTVENRIPPTIWEAECSFMYCGYPTNSSQYGQNSVPIYQHVLVLYTSATRKCYSVSFLSVAVGDTEVPPLFREPYILSGYRLVGHSWSFYFLSLFQIHNETLNVWSHLLAGVCVALRFSVFAVMCGGGLVGLTLNGPDGLGLYLDLACLPLVYYVLSVLTYLCCSAAAHLLQSHSELAHYSLFFLDYVGVAVYQYGCALALYFYSSDPTWRRSRVGEVFLPAAALLAWLSCACCCFAKLSYRHPYPLRRKLCQVVPTGLAYLLDISPVAHRLVSRTWGDDPAMTLHAIQVLLFLLAAFFFSCPMPERFFPGRYDIIGHGHQLFHFLLSLCTLTQQEAVFEDFLSRRASLMREYGECCLLVAAVSFPVLVFCSVLTAVVMRRRVERRLRCCCLLTISNKVSCPTLLNTSLSAVAMAPVGEVMGSWAVSASESFSPEVVVFSLLFLLLSIILLALCTNCGRQSFELHDGGEEVERTQSQLMRVVKLEDDLAARENPMINDIRKDERDFSHIPEDSIPEQLPAEQDGSRFKPSRSHREAPDEQGDSPGALQIANGTPVAMTIISPSPPTTVDIGDLRDVLNFTAELRSIPAPISVVEVDTPLESVPPPVYSGDTLDAPIMNVLHTLVLDAPIVDNLEPVDIPIVNDHDRLEAPAEFSSNFIAQLEEEGQVEGEEQGPSLGVRPQHTYEIIGELTPDEPSVEVDLATPGYQTIAELVHESTTQPDDDTTMVTEPTDLASPGYEIKAELVQQSSATTLPDYEPIITTVTDPGEGA</sequence>
<keyword evidence="10" id="KW-0479">Metal-binding</keyword>
<feature type="transmembrane region" description="Helical" evidence="12">
    <location>
        <begin position="222"/>
        <end position="242"/>
    </location>
</feature>
<gene>
    <name evidence="14" type="ORF">J4Q44_G00225510</name>
</gene>
<feature type="binding site" evidence="10">
    <location>
        <position position="240"/>
    </location>
    <ligand>
        <name>Zn(2+)</name>
        <dbReference type="ChEBI" id="CHEBI:29105"/>
    </ligand>
</feature>
<dbReference type="GO" id="GO:0005576">
    <property type="term" value="C:extracellular region"/>
    <property type="evidence" value="ECO:0007669"/>
    <property type="project" value="UniProtKB-SubCell"/>
</dbReference>
<dbReference type="InterPro" id="IPR029034">
    <property type="entry name" value="Cystine-knot_cytokine"/>
</dbReference>
<feature type="signal peptide" evidence="13">
    <location>
        <begin position="1"/>
        <end position="25"/>
    </location>
</feature>
<evidence type="ECO:0000256" key="2">
    <source>
        <dbReference type="ARBA" id="ARBA00004613"/>
    </source>
</evidence>
<evidence type="ECO:0000256" key="1">
    <source>
        <dbReference type="ARBA" id="ARBA00004141"/>
    </source>
</evidence>
<dbReference type="Gene3D" id="2.10.90.10">
    <property type="entry name" value="Cystine-knot cytokines"/>
    <property type="match status" value="1"/>
</dbReference>
<keyword evidence="9 12" id="KW-0472">Membrane</keyword>
<feature type="transmembrane region" description="Helical" evidence="12">
    <location>
        <begin position="178"/>
        <end position="202"/>
    </location>
</feature>
<evidence type="ECO:0000256" key="3">
    <source>
        <dbReference type="ARBA" id="ARBA00007018"/>
    </source>
</evidence>
<feature type="binding site" evidence="10">
    <location>
        <position position="391"/>
    </location>
    <ligand>
        <name>Zn(2+)</name>
        <dbReference type="ChEBI" id="CHEBI:29105"/>
    </ligand>
</feature>
<dbReference type="PANTHER" id="PTHR20855">
    <property type="entry name" value="ADIPOR/PROGESTIN RECEPTOR-RELATED"/>
    <property type="match status" value="1"/>
</dbReference>
<comment type="subcellular location">
    <subcellularLocation>
        <location evidence="1">Membrane</location>
        <topology evidence="1">Multi-pass membrane protein</topology>
    </subcellularLocation>
    <subcellularLocation>
        <location evidence="2">Secreted</location>
    </subcellularLocation>
</comment>
<dbReference type="InterPro" id="IPR010345">
    <property type="entry name" value="IL-17_fam"/>
</dbReference>
<evidence type="ECO:0000256" key="6">
    <source>
        <dbReference type="ARBA" id="ARBA00022692"/>
    </source>
</evidence>
<keyword evidence="6 12" id="KW-0812">Transmembrane</keyword>
<evidence type="ECO:0000256" key="7">
    <source>
        <dbReference type="ARBA" id="ARBA00022729"/>
    </source>
</evidence>
<comment type="similarity">
    <text evidence="3">Belongs to the ADIPOR family.</text>
</comment>
<dbReference type="PANTHER" id="PTHR20855:SF22">
    <property type="entry name" value="MEMBRANE PROGESTIN RECEPTOR BETA"/>
    <property type="match status" value="1"/>
</dbReference>
<keyword evidence="5" id="KW-0964">Secreted</keyword>
<dbReference type="InterPro" id="IPR004254">
    <property type="entry name" value="AdipoR/HlyIII-related"/>
</dbReference>
<accession>A0AAN8LCK0</accession>
<keyword evidence="10" id="KW-0862">Zinc</keyword>
<evidence type="ECO:0000256" key="11">
    <source>
        <dbReference type="SAM" id="MobiDB-lite"/>
    </source>
</evidence>
<feature type="chain" id="PRO_5042867784" evidence="13">
    <location>
        <begin position="26"/>
        <end position="841"/>
    </location>
</feature>
<dbReference type="GO" id="GO:0003707">
    <property type="term" value="F:nuclear steroid receptor activity"/>
    <property type="evidence" value="ECO:0007669"/>
    <property type="project" value="TreeGrafter"/>
</dbReference>
<evidence type="ECO:0000256" key="9">
    <source>
        <dbReference type="ARBA" id="ARBA00023136"/>
    </source>
</evidence>
<evidence type="ECO:0000256" key="13">
    <source>
        <dbReference type="SAM" id="SignalP"/>
    </source>
</evidence>
<name>A0AAN8LCK0_9TELE</name>
<dbReference type="Pfam" id="PF06083">
    <property type="entry name" value="IL17"/>
    <property type="match status" value="1"/>
</dbReference>
<evidence type="ECO:0000256" key="5">
    <source>
        <dbReference type="ARBA" id="ARBA00022525"/>
    </source>
</evidence>
<feature type="transmembrane region" description="Helical" evidence="12">
    <location>
        <begin position="290"/>
        <end position="310"/>
    </location>
</feature>
<reference evidence="14 15" key="1">
    <citation type="submission" date="2021-04" db="EMBL/GenBank/DDBJ databases">
        <authorList>
            <person name="De Guttry C."/>
            <person name="Zahm M."/>
            <person name="Klopp C."/>
            <person name="Cabau C."/>
            <person name="Louis A."/>
            <person name="Berthelot C."/>
            <person name="Parey E."/>
            <person name="Roest Crollius H."/>
            <person name="Montfort J."/>
            <person name="Robinson-Rechavi M."/>
            <person name="Bucao C."/>
            <person name="Bouchez O."/>
            <person name="Gislard M."/>
            <person name="Lluch J."/>
            <person name="Milhes M."/>
            <person name="Lampietro C."/>
            <person name="Lopez Roques C."/>
            <person name="Donnadieu C."/>
            <person name="Braasch I."/>
            <person name="Desvignes T."/>
            <person name="Postlethwait J."/>
            <person name="Bobe J."/>
            <person name="Wedekind C."/>
            <person name="Guiguen Y."/>
        </authorList>
    </citation>
    <scope>NUCLEOTIDE SEQUENCE [LARGE SCALE GENOMIC DNA]</scope>
    <source>
        <strain evidence="14">Cs_M1</strain>
        <tissue evidence="14">Blood</tissue>
    </source>
</reference>
<dbReference type="GO" id="GO:0046872">
    <property type="term" value="F:metal ion binding"/>
    <property type="evidence" value="ECO:0007669"/>
    <property type="project" value="UniProtKB-KW"/>
</dbReference>
<dbReference type="AlphaFoldDB" id="A0AAN8LCK0"/>
<proteinExistence type="inferred from homology"/>
<dbReference type="Pfam" id="PF03006">
    <property type="entry name" value="HlyIII"/>
    <property type="match status" value="1"/>
</dbReference>
<feature type="binding site" evidence="10">
    <location>
        <position position="395"/>
    </location>
    <ligand>
        <name>Zn(2+)</name>
        <dbReference type="ChEBI" id="CHEBI:29105"/>
    </ligand>
</feature>
<evidence type="ECO:0000256" key="4">
    <source>
        <dbReference type="ARBA" id="ARBA00007236"/>
    </source>
</evidence>
<evidence type="ECO:0000256" key="8">
    <source>
        <dbReference type="ARBA" id="ARBA00022989"/>
    </source>
</evidence>
<comment type="similarity">
    <text evidence="4">Belongs to the IL-17 family.</text>
</comment>
<dbReference type="Proteomes" id="UP001356427">
    <property type="component" value="Unassembled WGS sequence"/>
</dbReference>
<dbReference type="EMBL" id="JAGTTL010000020">
    <property type="protein sequence ID" value="KAK6307403.1"/>
    <property type="molecule type" value="Genomic_DNA"/>
</dbReference>
<keyword evidence="15" id="KW-1185">Reference proteome</keyword>
<dbReference type="GO" id="GO:0005125">
    <property type="term" value="F:cytokine activity"/>
    <property type="evidence" value="ECO:0007669"/>
    <property type="project" value="InterPro"/>
</dbReference>
<protein>
    <submittedName>
        <fullName evidence="14">Uncharacterized protein</fullName>
    </submittedName>
</protein>
<feature type="transmembrane region" description="Helical" evidence="12">
    <location>
        <begin position="507"/>
        <end position="524"/>
    </location>
</feature>
<keyword evidence="7 13" id="KW-0732">Signal</keyword>
<feature type="transmembrane region" description="Helical" evidence="12">
    <location>
        <begin position="353"/>
        <end position="372"/>
    </location>
</feature>
<evidence type="ECO:0000256" key="12">
    <source>
        <dbReference type="SAM" id="Phobius"/>
    </source>
</evidence>
<keyword evidence="8 12" id="KW-1133">Transmembrane helix</keyword>
<evidence type="ECO:0000313" key="15">
    <source>
        <dbReference type="Proteomes" id="UP001356427"/>
    </source>
</evidence>
<feature type="transmembrane region" description="Helical" evidence="12">
    <location>
        <begin position="430"/>
        <end position="449"/>
    </location>
</feature>
<comment type="caution">
    <text evidence="14">The sequence shown here is derived from an EMBL/GenBank/DDBJ whole genome shotgun (WGS) entry which is preliminary data.</text>
</comment>
<dbReference type="GO" id="GO:0005496">
    <property type="term" value="F:steroid binding"/>
    <property type="evidence" value="ECO:0007669"/>
    <property type="project" value="TreeGrafter"/>
</dbReference>
<dbReference type="SUPFAM" id="SSF57501">
    <property type="entry name" value="Cystine-knot cytokines"/>
    <property type="match status" value="1"/>
</dbReference>
<feature type="region of interest" description="Disordered" evidence="11">
    <location>
        <begin position="565"/>
        <end position="620"/>
    </location>
</feature>
<feature type="transmembrane region" description="Helical" evidence="12">
    <location>
        <begin position="254"/>
        <end position="275"/>
    </location>
</feature>
<dbReference type="GO" id="GO:0005886">
    <property type="term" value="C:plasma membrane"/>
    <property type="evidence" value="ECO:0007669"/>
    <property type="project" value="TreeGrafter"/>
</dbReference>